<dbReference type="EMBL" id="CP007501">
    <property type="protein sequence ID" value="AKD24827.1"/>
    <property type="molecule type" value="Genomic_DNA"/>
</dbReference>
<evidence type="ECO:0000313" key="1">
    <source>
        <dbReference type="EMBL" id="AKD24827.1"/>
    </source>
</evidence>
<dbReference type="PATRIC" id="fig|576611.7.peg.499"/>
<dbReference type="OrthoDB" id="9839449at2"/>
<dbReference type="KEGG" id="pdq:CL55_00004940"/>
<accession>A0A0E3ZKV3</accession>
<dbReference type="HOGENOM" id="CLU_1389119_0_0_4"/>
<gene>
    <name evidence="1" type="ORF">CL55_00004940</name>
</gene>
<proteinExistence type="predicted"/>
<evidence type="ECO:0000313" key="2">
    <source>
        <dbReference type="Proteomes" id="UP000061135"/>
    </source>
</evidence>
<dbReference type="RefSeq" id="WP_046329720.1">
    <property type="nucleotide sequence ID" value="NZ_CP007501.1"/>
</dbReference>
<dbReference type="AlphaFoldDB" id="A0A0E3ZKV3"/>
<keyword evidence="2" id="KW-1185">Reference proteome</keyword>
<name>A0A0E3ZKV3_9BURK</name>
<dbReference type="Proteomes" id="UP000061135">
    <property type="component" value="Chromosome"/>
</dbReference>
<dbReference type="STRING" id="1835254.CL55_00004940"/>
<reference evidence="1 2" key="1">
    <citation type="submission" date="2014-03" db="EMBL/GenBank/DDBJ databases">
        <title>Genome of Polynucleobacter strain MWH-MoK4.</title>
        <authorList>
            <person name="Hahn M.W."/>
        </authorList>
    </citation>
    <scope>NUCLEOTIDE SEQUENCE [LARGE SCALE GENOMIC DNA]</scope>
    <source>
        <strain evidence="1 2">MWH-MoK4</strain>
    </source>
</reference>
<organism evidence="1 2">
    <name type="scientific">Polynucleobacter duraquae</name>
    <dbReference type="NCBI Taxonomy" id="1835254"/>
    <lineage>
        <taxon>Bacteria</taxon>
        <taxon>Pseudomonadati</taxon>
        <taxon>Pseudomonadota</taxon>
        <taxon>Betaproteobacteria</taxon>
        <taxon>Burkholderiales</taxon>
        <taxon>Burkholderiaceae</taxon>
        <taxon>Polynucleobacter</taxon>
    </lineage>
</organism>
<protein>
    <submittedName>
        <fullName evidence="1">Uncharacterized protein</fullName>
    </submittedName>
</protein>
<sequence>MFLLISNEVKFMTELDWDHWVSKQYVYTWQAAALVLGINPRQIKFPRRDSAGELHFDRDNFEDLYSDFKLKLDLLIEHAWMQNFSAQNMRVDLKRFLYWAHNVVKWDMPQKLLSFAKEINLQELDESAEDKASILLDERASLQLIWALRTMLKDHQFGKTDRELIYYLAKQYPDQSAFKRLALEMRFAEAQVAAES</sequence>